<feature type="compositionally biased region" description="Basic and acidic residues" evidence="4">
    <location>
        <begin position="333"/>
        <end position="353"/>
    </location>
</feature>
<dbReference type="CDD" id="cd04730">
    <property type="entry name" value="NPD_like"/>
    <property type="match status" value="1"/>
</dbReference>
<name>A0ABP0KJ89_9DINO</name>
<dbReference type="InterPro" id="IPR004136">
    <property type="entry name" value="NMO"/>
</dbReference>
<dbReference type="PANTHER" id="PTHR32332">
    <property type="entry name" value="2-NITROPROPANE DIOXYGENASE"/>
    <property type="match status" value="1"/>
</dbReference>
<keyword evidence="7" id="KW-1185">Reference proteome</keyword>
<dbReference type="SUPFAM" id="SSF51412">
    <property type="entry name" value="Inosine monophosphate dehydrogenase (IMPDH)"/>
    <property type="match status" value="1"/>
</dbReference>
<dbReference type="Gene3D" id="2.170.270.10">
    <property type="entry name" value="SET domain"/>
    <property type="match status" value="1"/>
</dbReference>
<gene>
    <name evidence="6" type="ORF">SCF082_LOCUS17644</name>
</gene>
<dbReference type="Pfam" id="PF03060">
    <property type="entry name" value="NMO"/>
    <property type="match status" value="1"/>
</dbReference>
<dbReference type="Proteomes" id="UP001642464">
    <property type="component" value="Unassembled WGS sequence"/>
</dbReference>
<dbReference type="EMBL" id="CAXAMM010011670">
    <property type="protein sequence ID" value="CAK9026753.1"/>
    <property type="molecule type" value="Genomic_DNA"/>
</dbReference>
<evidence type="ECO:0000256" key="4">
    <source>
        <dbReference type="SAM" id="MobiDB-lite"/>
    </source>
</evidence>
<organism evidence="6 7">
    <name type="scientific">Durusdinium trenchii</name>
    <dbReference type="NCBI Taxonomy" id="1381693"/>
    <lineage>
        <taxon>Eukaryota</taxon>
        <taxon>Sar</taxon>
        <taxon>Alveolata</taxon>
        <taxon>Dinophyceae</taxon>
        <taxon>Suessiales</taxon>
        <taxon>Symbiodiniaceae</taxon>
        <taxon>Durusdinium</taxon>
    </lineage>
</organism>
<keyword evidence="6" id="KW-0503">Monooxygenase</keyword>
<dbReference type="PROSITE" id="PS50280">
    <property type="entry name" value="SET"/>
    <property type="match status" value="1"/>
</dbReference>
<dbReference type="GO" id="GO:0004497">
    <property type="term" value="F:monooxygenase activity"/>
    <property type="evidence" value="ECO:0007669"/>
    <property type="project" value="UniProtKB-KW"/>
</dbReference>
<dbReference type="CDD" id="cd20071">
    <property type="entry name" value="SET_SMYD"/>
    <property type="match status" value="1"/>
</dbReference>
<protein>
    <submittedName>
        <fullName evidence="6">Monooxygenase Rv1533</fullName>
    </submittedName>
</protein>
<dbReference type="Pfam" id="PF00856">
    <property type="entry name" value="SET"/>
    <property type="match status" value="1"/>
</dbReference>
<accession>A0ABP0KJ89</accession>
<feature type="region of interest" description="Disordered" evidence="4">
    <location>
        <begin position="321"/>
        <end position="353"/>
    </location>
</feature>
<evidence type="ECO:0000256" key="2">
    <source>
        <dbReference type="ARBA" id="ARBA00022643"/>
    </source>
</evidence>
<dbReference type="InterPro" id="IPR013785">
    <property type="entry name" value="Aldolase_TIM"/>
</dbReference>
<dbReference type="Gene3D" id="3.20.20.70">
    <property type="entry name" value="Aldolase class I"/>
    <property type="match status" value="1"/>
</dbReference>
<evidence type="ECO:0000256" key="1">
    <source>
        <dbReference type="ARBA" id="ARBA00022630"/>
    </source>
</evidence>
<evidence type="ECO:0000259" key="5">
    <source>
        <dbReference type="PROSITE" id="PS50280"/>
    </source>
</evidence>
<evidence type="ECO:0000313" key="7">
    <source>
        <dbReference type="Proteomes" id="UP001642464"/>
    </source>
</evidence>
<proteinExistence type="predicted"/>
<dbReference type="PANTHER" id="PTHR32332:SF31">
    <property type="entry name" value="2-NITROPROPANE DIOXYGENASE FAMILY, PUTATIVE (AFU_ORTHOLOGUE AFUA_2G09850)-RELATED"/>
    <property type="match status" value="1"/>
</dbReference>
<keyword evidence="2" id="KW-0288">FMN</keyword>
<evidence type="ECO:0000256" key="3">
    <source>
        <dbReference type="ARBA" id="ARBA00023002"/>
    </source>
</evidence>
<dbReference type="InterPro" id="IPR046341">
    <property type="entry name" value="SET_dom_sf"/>
</dbReference>
<evidence type="ECO:0000313" key="6">
    <source>
        <dbReference type="EMBL" id="CAK9026753.1"/>
    </source>
</evidence>
<feature type="domain" description="SET" evidence="5">
    <location>
        <begin position="369"/>
        <end position="557"/>
    </location>
</feature>
<keyword evidence="1" id="KW-0285">Flavoprotein</keyword>
<keyword evidence="3" id="KW-0560">Oxidoreductase</keyword>
<sequence length="590" mass="64527">MIGPSIQFPIGHGDGSGLRTSIRRLIAASRRPEAVSNAGGIGTLGGVTFEVQGFRKEIQEVKRRLNPGRPFGVDLLIPKLGGTARATNKDYTHGALPEMVDIMIQEGVKLFVCAVGVPPKWMVDKLHGAGIICMNMVGAPHHVAKALEVGMDMICAQGTEAGGHTGDVATLPLIPQCVDACRGKKNFFGLQVPVVAAGGIFDGRGLGAALCLGATGVWVGTRFICSEEANAGPVHKQRIMKAQSVDTTRTEIFTGRPCRVLKTEYVKSWDGKEQDLQEKLKQGVVPWVEDMKEDRAKFSDFLPALMGQAVGGVREEKKAEQIVQERGGPPGRTAEDRVDGDRVPSRCTAGRERGTAGWTTARKLGSMQRDVRDKRFMRPAGPRGAGRGLVVSRAVQPGEILLKERAVLDSTCSWQLIQQIFPLVGPVHAQPIWALCANWVEGGARSLEDFYRGEAPGAGDMYRQHAKEMRGAMDVQLQSVVSEDSFAEFLEIVRLDAHIVRDKGQTGLGLFFWLHLANHSCSPNAFFQTHMEQGRAFAVLRALRPMEFEEEICISYVDGATLLQPRAVRQKVLENRFGFRCRCPRCEDHS</sequence>
<dbReference type="InterPro" id="IPR001214">
    <property type="entry name" value="SET_dom"/>
</dbReference>
<comment type="caution">
    <text evidence="6">The sequence shown here is derived from an EMBL/GenBank/DDBJ whole genome shotgun (WGS) entry which is preliminary data.</text>
</comment>
<reference evidence="6 7" key="1">
    <citation type="submission" date="2024-02" db="EMBL/GenBank/DDBJ databases">
        <authorList>
            <person name="Chen Y."/>
            <person name="Shah S."/>
            <person name="Dougan E. K."/>
            <person name="Thang M."/>
            <person name="Chan C."/>
        </authorList>
    </citation>
    <scope>NUCLEOTIDE SEQUENCE [LARGE SCALE GENOMIC DNA]</scope>
</reference>
<dbReference type="SUPFAM" id="SSF82199">
    <property type="entry name" value="SET domain"/>
    <property type="match status" value="1"/>
</dbReference>